<dbReference type="PANTHER" id="PTHR12904:SF23">
    <property type="entry name" value="PROTEIN ZER-1 HOMOLOG"/>
    <property type="match status" value="1"/>
</dbReference>
<gene>
    <name evidence="1" type="ORF">PCOS0759_LOCUS5657</name>
</gene>
<dbReference type="SUPFAM" id="SSF52058">
    <property type="entry name" value="L domain-like"/>
    <property type="match status" value="1"/>
</dbReference>
<dbReference type="AlphaFoldDB" id="A0A7S1KSQ7"/>
<proteinExistence type="predicted"/>
<dbReference type="PANTHER" id="PTHR12904">
    <property type="match status" value="1"/>
</dbReference>
<dbReference type="InterPro" id="IPR051341">
    <property type="entry name" value="Zyg-11_UBL_adapter"/>
</dbReference>
<name>A0A7S1KSQ7_9EUKA</name>
<organism evidence="1">
    <name type="scientific">Percolomonas cosmopolitus</name>
    <dbReference type="NCBI Taxonomy" id="63605"/>
    <lineage>
        <taxon>Eukaryota</taxon>
        <taxon>Discoba</taxon>
        <taxon>Heterolobosea</taxon>
        <taxon>Tetramitia</taxon>
        <taxon>Eutetramitia</taxon>
        <taxon>Percolomonadidae</taxon>
        <taxon>Percolomonas</taxon>
    </lineage>
</organism>
<dbReference type="EMBL" id="HBGD01006782">
    <property type="protein sequence ID" value="CAD9082417.1"/>
    <property type="molecule type" value="Transcribed_RNA"/>
</dbReference>
<accession>A0A7S1KSQ7</accession>
<dbReference type="InterPro" id="IPR032675">
    <property type="entry name" value="LRR_dom_sf"/>
</dbReference>
<protein>
    <submittedName>
        <fullName evidence="1">Uncharacterized protein</fullName>
    </submittedName>
</protein>
<evidence type="ECO:0000313" key="1">
    <source>
        <dbReference type="EMBL" id="CAD9082417.1"/>
    </source>
</evidence>
<sequence>MSFSKPRFSYIIHDCIRIVLQYHIQSLEEDFMRGASGEEMEFIRLFMSSLKFERRRCSDSAEKISTKRAVLCPRKHSKSHFSILLCKFLKELGAGQTKILFHVDVSDCGDSVCDHTFSFFRGCRSVVMDNANGRISAEAFKNMGSVSELSMKNCRQRTIGLDCFKSLKSLQVLDMGGCYQSTINDSCLDILSGLRELRIDGCIQKTLTTKGLKGLKNLRVLSMAYCSQETIHVCDLGEMKELQFLDMSYCDPRLSKSIRRLLPLTTIVTSEPTTRSRSISDHICWTDKALLPLLKRRRVSMI</sequence>
<reference evidence="1" key="1">
    <citation type="submission" date="2021-01" db="EMBL/GenBank/DDBJ databases">
        <authorList>
            <person name="Corre E."/>
            <person name="Pelletier E."/>
            <person name="Niang G."/>
            <person name="Scheremetjew M."/>
            <person name="Finn R."/>
            <person name="Kale V."/>
            <person name="Holt S."/>
            <person name="Cochrane G."/>
            <person name="Meng A."/>
            <person name="Brown T."/>
            <person name="Cohen L."/>
        </authorList>
    </citation>
    <scope>NUCLEOTIDE SEQUENCE</scope>
    <source>
        <strain evidence="1">WS</strain>
    </source>
</reference>
<dbReference type="Gene3D" id="3.80.10.10">
    <property type="entry name" value="Ribonuclease Inhibitor"/>
    <property type="match status" value="1"/>
</dbReference>